<dbReference type="SUPFAM" id="SSF50965">
    <property type="entry name" value="Galactose oxidase, central domain"/>
    <property type="match status" value="1"/>
</dbReference>
<dbReference type="RefSeq" id="WP_008239314.1">
    <property type="nucleotide sequence ID" value="NZ_AJJU01000009.1"/>
</dbReference>
<evidence type="ECO:0000259" key="2">
    <source>
        <dbReference type="Pfam" id="PF18962"/>
    </source>
</evidence>
<dbReference type="InterPro" id="IPR015915">
    <property type="entry name" value="Kelch-typ_b-propeller"/>
</dbReference>
<dbReference type="EMBL" id="AJJU01000009">
    <property type="protein sequence ID" value="EID74726.1"/>
    <property type="molecule type" value="Genomic_DNA"/>
</dbReference>
<evidence type="ECO:0000256" key="1">
    <source>
        <dbReference type="ARBA" id="ARBA00022729"/>
    </source>
</evidence>
<name>I0WEB0_9FLAO</name>
<dbReference type="Gene3D" id="2.120.10.80">
    <property type="entry name" value="Kelch-type beta propeller"/>
    <property type="match status" value="2"/>
</dbReference>
<keyword evidence="1" id="KW-0732">Signal</keyword>
<keyword evidence="4" id="KW-1185">Reference proteome</keyword>
<protein>
    <recommendedName>
        <fullName evidence="2">Secretion system C-terminal sorting domain-containing protein</fullName>
    </recommendedName>
</protein>
<feature type="domain" description="Secretion system C-terminal sorting" evidence="2">
    <location>
        <begin position="787"/>
        <end position="853"/>
    </location>
</feature>
<dbReference type="NCBIfam" id="TIGR03803">
    <property type="entry name" value="Gloeo_Verruco"/>
    <property type="match status" value="9"/>
</dbReference>
<comment type="caution">
    <text evidence="3">The sequence shown here is derived from an EMBL/GenBank/DDBJ whole genome shotgun (WGS) entry which is preliminary data.</text>
</comment>
<evidence type="ECO:0000313" key="3">
    <source>
        <dbReference type="EMBL" id="EID74726.1"/>
    </source>
</evidence>
<dbReference type="PATRIC" id="fig|946077.3.peg.1641"/>
<reference evidence="3 4" key="1">
    <citation type="journal article" date="2012" name="J. Bacteriol.">
        <title>Genome Sequence of the Halotolerant Bacterium Imtechella halotolerans K1T.</title>
        <authorList>
            <person name="Kumar S."/>
            <person name="Vikram S."/>
            <person name="Subramanian S."/>
            <person name="Raghava G.P."/>
            <person name="Pinnaka A.K."/>
        </authorList>
    </citation>
    <scope>NUCLEOTIDE SEQUENCE [LARGE SCALE GENOMIC DNA]</scope>
    <source>
        <strain evidence="3 4">K1</strain>
    </source>
</reference>
<sequence length="859" mass="93934">MQIKILLIVNNLGPSSKCIHTSKGINERIKQLLLFCLLGTLTFSFAQERAIFGVNNGGNGSLGTIFKTDLNGENYTILHELKYTNPGAQPDNSSLCEVKGTLYGTTGDGGEFENGVLYAYHIATETYTKLHDFEKVTSGRSPYSNVILAKNGKLYGTTLYGGLYDLGTLFEYDIASKTLTKKLDFDGVTMGQNLYANVIQGSDGKLYGLTNRGGTYGQGVLFSYDYTTESFSTLFNFDGDNTGVAPTILVEVAEGTLYGTTSGGGADKSGTLFKYSIDSNTFEKKFDFARASTGGSPSLSLTIGTNGNLYGLTRDGGVNNRGVIYEYNIALESYTKKFDLTLENGNTPTGKLIEVGNNKFMGLTNLGGSNNDGVIFEFDIQTNTYTKKFDFELSSAGKNPKGSFVMASNGKLYATAEKGGYGLSGTLYQYDFENDSFEKKIDFNYAENGKNFKAGFAKGNNGKLYITTSAGGNNLSYGTLLEYNPSDNTLLKKFDFSPTQSPQNLTEASVMMASNGKIYGVSTFMGNQESLFEFDLQTNTYTPRVSFASPSFGNTPSELMEATDGKIYGTTSSGGLNNIGYIFQYDFIEDNFQNVGDFVGTDFGHSGKALFQASNGKLYGMSFNGGANKKGILFEFDITTKTLTKKYDFTTSYSGNNTSLIEVDQNVLYGFYSGGVNNAGGIFKFNIVTNEFTEVTVFDVLNTGFLPQFRLLKTSENTLLGLLKNSNYTDITKQGVLFHLNPQTNQLTTLIEFDSSTGLSPIGAPVEMEYDTLLSTNPIEDSPTIQIYPNPVSEKLTITSLPTEIVQIHIYDVLGRQHLYKKIYDQDKSIELTSLKPGLYFLKLTIGNGETQKFKFIKK</sequence>
<dbReference type="Pfam" id="PF18962">
    <property type="entry name" value="Por_Secre_tail"/>
    <property type="match status" value="1"/>
</dbReference>
<accession>I0WEB0</accession>
<organism evidence="3 4">
    <name type="scientific">Imtechella halotolerans K1</name>
    <dbReference type="NCBI Taxonomy" id="946077"/>
    <lineage>
        <taxon>Bacteria</taxon>
        <taxon>Pseudomonadati</taxon>
        <taxon>Bacteroidota</taxon>
        <taxon>Flavobacteriia</taxon>
        <taxon>Flavobacteriales</taxon>
        <taxon>Flavobacteriaceae</taxon>
        <taxon>Imtechella</taxon>
    </lineage>
</organism>
<dbReference type="SUPFAM" id="SSF75011">
    <property type="entry name" value="3-carboxy-cis,cis-mucoante lactonizing enzyme"/>
    <property type="match status" value="1"/>
</dbReference>
<dbReference type="AlphaFoldDB" id="I0WEB0"/>
<evidence type="ECO:0000313" key="4">
    <source>
        <dbReference type="Proteomes" id="UP000005938"/>
    </source>
</evidence>
<proteinExistence type="predicted"/>
<dbReference type="InterPro" id="IPR022519">
    <property type="entry name" value="Gloeo/Verruco_rpt"/>
</dbReference>
<dbReference type="Proteomes" id="UP000005938">
    <property type="component" value="Unassembled WGS sequence"/>
</dbReference>
<dbReference type="eggNOG" id="COG3386">
    <property type="taxonomic scope" value="Bacteria"/>
</dbReference>
<dbReference type="InterPro" id="IPR011043">
    <property type="entry name" value="Gal_Oxase/kelch_b-propeller"/>
</dbReference>
<dbReference type="InterPro" id="IPR026444">
    <property type="entry name" value="Secre_tail"/>
</dbReference>
<dbReference type="NCBIfam" id="TIGR04183">
    <property type="entry name" value="Por_Secre_tail"/>
    <property type="match status" value="1"/>
</dbReference>
<dbReference type="OrthoDB" id="615576at2"/>
<gene>
    <name evidence="3" type="ORF">W5A_08097</name>
</gene>
<dbReference type="STRING" id="946077.W5A_08097"/>